<evidence type="ECO:0000256" key="2">
    <source>
        <dbReference type="ARBA" id="ARBA00023002"/>
    </source>
</evidence>
<dbReference type="EMBL" id="BAABJP010000019">
    <property type="protein sequence ID" value="GAA5159707.1"/>
    <property type="molecule type" value="Genomic_DNA"/>
</dbReference>
<evidence type="ECO:0000259" key="3">
    <source>
        <dbReference type="Pfam" id="PF01593"/>
    </source>
</evidence>
<accession>A0ABP9QCQ9</accession>
<sequence>MNRNSTLKNVTVLGAGASGLVAAGELRRRGHRVRVLEARPTPGGRVRTRRFGGDGGPLVEMGAMRIPAAHRRTLRLIERLNLRHRLRRFRTLFSDEASYLATPQGHLRVSEASTELVRQLRLPQPHRYREETVLCAAWLVASIRAVAPGPYLQSLGPGLATRLAELLDDVDVRPFLSGDRLDVNRFLAANRDLAEGGPLRYFFDDVATELSEALFRLAGGMDQLIQKLAERLPGCIETNTWVLGLHVQPGCVLVEAQHGGKTTVMPCEQVLCTLPFSVLRRLRLSGIDGDKLALIHGMRYWPGTKIAVHCREAFWVRDGIGGGGSFVGGLVRQAYYPPVEHDPRNGAAFLASYTIGPDAELIDGLPRRERVTAVLDGLAAIHPALAEPGMVLGVASQAWGEDPTALGAASLRWSKDPATAARERDLAARPSGRLFFAGEHCSAHPAWLEGAVESAEAAAEQIHTYHPLEQLTRA</sequence>
<evidence type="ECO:0000256" key="1">
    <source>
        <dbReference type="ARBA" id="ARBA00001974"/>
    </source>
</evidence>
<keyword evidence="5" id="KW-1185">Reference proteome</keyword>
<keyword evidence="2" id="KW-0560">Oxidoreductase</keyword>
<dbReference type="InterPro" id="IPR002937">
    <property type="entry name" value="Amino_oxidase"/>
</dbReference>
<dbReference type="InterPro" id="IPR036188">
    <property type="entry name" value="FAD/NAD-bd_sf"/>
</dbReference>
<dbReference type="InterPro" id="IPR001613">
    <property type="entry name" value="Flavin_amine_oxidase"/>
</dbReference>
<comment type="caution">
    <text evidence="4">The sequence shown here is derived from an EMBL/GenBank/DDBJ whole genome shotgun (WGS) entry which is preliminary data.</text>
</comment>
<dbReference type="SUPFAM" id="SSF51905">
    <property type="entry name" value="FAD/NAD(P)-binding domain"/>
    <property type="match status" value="1"/>
</dbReference>
<dbReference type="Gene3D" id="3.50.50.60">
    <property type="entry name" value="FAD/NAD(P)-binding domain"/>
    <property type="match status" value="1"/>
</dbReference>
<reference evidence="5" key="1">
    <citation type="journal article" date="2019" name="Int. J. Syst. Evol. Microbiol.">
        <title>The Global Catalogue of Microorganisms (GCM) 10K type strain sequencing project: providing services to taxonomists for standard genome sequencing and annotation.</title>
        <authorList>
            <consortium name="The Broad Institute Genomics Platform"/>
            <consortium name="The Broad Institute Genome Sequencing Center for Infectious Disease"/>
            <person name="Wu L."/>
            <person name="Ma J."/>
        </authorList>
    </citation>
    <scope>NUCLEOTIDE SEQUENCE [LARGE SCALE GENOMIC DNA]</scope>
    <source>
        <strain evidence="5">JCM 18303</strain>
    </source>
</reference>
<comment type="cofactor">
    <cofactor evidence="1">
        <name>FAD</name>
        <dbReference type="ChEBI" id="CHEBI:57692"/>
    </cofactor>
</comment>
<organism evidence="4 5">
    <name type="scientific">Pseudonocardia eucalypti</name>
    <dbReference type="NCBI Taxonomy" id="648755"/>
    <lineage>
        <taxon>Bacteria</taxon>
        <taxon>Bacillati</taxon>
        <taxon>Actinomycetota</taxon>
        <taxon>Actinomycetes</taxon>
        <taxon>Pseudonocardiales</taxon>
        <taxon>Pseudonocardiaceae</taxon>
        <taxon>Pseudonocardia</taxon>
    </lineage>
</organism>
<name>A0ABP9QCQ9_9PSEU</name>
<dbReference type="SUPFAM" id="SSF54373">
    <property type="entry name" value="FAD-linked reductases, C-terminal domain"/>
    <property type="match status" value="1"/>
</dbReference>
<evidence type="ECO:0000313" key="4">
    <source>
        <dbReference type="EMBL" id="GAA5159707.1"/>
    </source>
</evidence>
<dbReference type="Proteomes" id="UP001428817">
    <property type="component" value="Unassembled WGS sequence"/>
</dbReference>
<gene>
    <name evidence="4" type="ORF">GCM10023321_41240</name>
</gene>
<protein>
    <submittedName>
        <fullName evidence="4">Flavin monoamine oxidase family protein</fullName>
    </submittedName>
</protein>
<dbReference type="PANTHER" id="PTHR10742">
    <property type="entry name" value="FLAVIN MONOAMINE OXIDASE"/>
    <property type="match status" value="1"/>
</dbReference>
<dbReference type="InterPro" id="IPR050281">
    <property type="entry name" value="Flavin_monoamine_oxidase"/>
</dbReference>
<feature type="domain" description="Amine oxidase" evidence="3">
    <location>
        <begin position="18"/>
        <end position="462"/>
    </location>
</feature>
<dbReference type="PANTHER" id="PTHR10742:SF342">
    <property type="entry name" value="AMINE OXIDASE"/>
    <property type="match status" value="1"/>
</dbReference>
<proteinExistence type="predicted"/>
<dbReference type="PRINTS" id="PR00757">
    <property type="entry name" value="AMINEOXDASEF"/>
</dbReference>
<dbReference type="Pfam" id="PF01593">
    <property type="entry name" value="Amino_oxidase"/>
    <property type="match status" value="1"/>
</dbReference>
<evidence type="ECO:0000313" key="5">
    <source>
        <dbReference type="Proteomes" id="UP001428817"/>
    </source>
</evidence>